<dbReference type="InterPro" id="IPR035925">
    <property type="entry name" value="BSD_dom_sf"/>
</dbReference>
<dbReference type="PANTHER" id="PTHR16019">
    <property type="entry name" value="SYNAPSE-ASSOCIATED PROTEIN"/>
    <property type="match status" value="1"/>
</dbReference>
<feature type="region of interest" description="Disordered" evidence="1">
    <location>
        <begin position="1"/>
        <end position="208"/>
    </location>
</feature>
<dbReference type="InterPro" id="IPR005607">
    <property type="entry name" value="BSD_dom"/>
</dbReference>
<feature type="region of interest" description="Disordered" evidence="1">
    <location>
        <begin position="298"/>
        <end position="320"/>
    </location>
</feature>
<organism evidence="3 4">
    <name type="scientific">Eragrostis curvula</name>
    <name type="common">weeping love grass</name>
    <dbReference type="NCBI Taxonomy" id="38414"/>
    <lineage>
        <taxon>Eukaryota</taxon>
        <taxon>Viridiplantae</taxon>
        <taxon>Streptophyta</taxon>
        <taxon>Embryophyta</taxon>
        <taxon>Tracheophyta</taxon>
        <taxon>Spermatophyta</taxon>
        <taxon>Magnoliopsida</taxon>
        <taxon>Liliopsida</taxon>
        <taxon>Poales</taxon>
        <taxon>Poaceae</taxon>
        <taxon>PACMAD clade</taxon>
        <taxon>Chloridoideae</taxon>
        <taxon>Eragrostideae</taxon>
        <taxon>Eragrostidinae</taxon>
        <taxon>Eragrostis</taxon>
    </lineage>
</organism>
<feature type="non-terminal residue" evidence="3">
    <location>
        <position position="1"/>
    </location>
</feature>
<dbReference type="AlphaFoldDB" id="A0A5J9UFY2"/>
<accession>A0A5J9UFY2</accession>
<feature type="compositionally biased region" description="Basic and acidic residues" evidence="1">
    <location>
        <begin position="518"/>
        <end position="534"/>
    </location>
</feature>
<dbReference type="Gene3D" id="1.10.3970.10">
    <property type="entry name" value="BSD domain"/>
    <property type="match status" value="1"/>
</dbReference>
<feature type="compositionally biased region" description="Polar residues" evidence="1">
    <location>
        <begin position="309"/>
        <end position="320"/>
    </location>
</feature>
<protein>
    <recommendedName>
        <fullName evidence="2">BSD domain-containing protein</fullName>
    </recommendedName>
</protein>
<dbReference type="InterPro" id="IPR051494">
    <property type="entry name" value="BSD_domain-containing"/>
</dbReference>
<dbReference type="SUPFAM" id="SSF140383">
    <property type="entry name" value="BSD domain-like"/>
    <property type="match status" value="1"/>
</dbReference>
<feature type="compositionally biased region" description="Acidic residues" evidence="1">
    <location>
        <begin position="429"/>
        <end position="446"/>
    </location>
</feature>
<dbReference type="Gramene" id="TVU22633">
    <property type="protein sequence ID" value="TVU22633"/>
    <property type="gene ID" value="EJB05_32347"/>
</dbReference>
<evidence type="ECO:0000313" key="3">
    <source>
        <dbReference type="EMBL" id="TVU22633.1"/>
    </source>
</evidence>
<dbReference type="GO" id="GO:0005737">
    <property type="term" value="C:cytoplasm"/>
    <property type="evidence" value="ECO:0007669"/>
    <property type="project" value="TreeGrafter"/>
</dbReference>
<feature type="compositionally biased region" description="Low complexity" evidence="1">
    <location>
        <begin position="71"/>
        <end position="82"/>
    </location>
</feature>
<feature type="region of interest" description="Disordered" evidence="1">
    <location>
        <begin position="426"/>
        <end position="576"/>
    </location>
</feature>
<dbReference type="Proteomes" id="UP000324897">
    <property type="component" value="Unassembled WGS sequence"/>
</dbReference>
<gene>
    <name evidence="3" type="ORF">EJB05_32347</name>
</gene>
<feature type="compositionally biased region" description="Basic and acidic residues" evidence="1">
    <location>
        <begin position="57"/>
        <end position="69"/>
    </location>
</feature>
<feature type="compositionally biased region" description="Polar residues" evidence="1">
    <location>
        <begin position="507"/>
        <end position="517"/>
    </location>
</feature>
<dbReference type="SMART" id="SM00751">
    <property type="entry name" value="BSD"/>
    <property type="match status" value="1"/>
</dbReference>
<dbReference type="PANTHER" id="PTHR16019:SF15">
    <property type="entry name" value="OS01G0273300 PROTEIN"/>
    <property type="match status" value="1"/>
</dbReference>
<feature type="compositionally biased region" description="Low complexity" evidence="1">
    <location>
        <begin position="1"/>
        <end position="14"/>
    </location>
</feature>
<proteinExistence type="predicted"/>
<evidence type="ECO:0000259" key="2">
    <source>
        <dbReference type="PROSITE" id="PS50858"/>
    </source>
</evidence>
<feature type="compositionally biased region" description="Acidic residues" evidence="1">
    <location>
        <begin position="17"/>
        <end position="26"/>
    </location>
</feature>
<dbReference type="OrthoDB" id="73788at2759"/>
<evidence type="ECO:0000256" key="1">
    <source>
        <dbReference type="SAM" id="MobiDB-lite"/>
    </source>
</evidence>
<feature type="compositionally biased region" description="Acidic residues" evidence="1">
    <location>
        <begin position="179"/>
        <end position="199"/>
    </location>
</feature>
<dbReference type="Pfam" id="PF03909">
    <property type="entry name" value="BSD"/>
    <property type="match status" value="1"/>
</dbReference>
<comment type="caution">
    <text evidence="3">The sequence shown here is derived from an EMBL/GenBank/DDBJ whole genome shotgun (WGS) entry which is preliminary data.</text>
</comment>
<dbReference type="EMBL" id="RWGY01000026">
    <property type="protein sequence ID" value="TVU22633.1"/>
    <property type="molecule type" value="Genomic_DNA"/>
</dbReference>
<name>A0A5J9UFY2_9POAL</name>
<sequence length="641" mass="68630">MDFFSSVFSAPAAAEHGDEEEEEEEAQREKHEGEQEAEAGEEQSGGGWIFGGLIQTLKEEIEEQRREQEAAEAAQREAPAAEGEGEADSGGGWIFGGLIKTLAEEIEAQRKEQDAAGSAEEGERGEEVEAEATAAADGEELKEGEGEGSGGGWSFGGLIKTLAEEIESQRKENESAAAAEEEGELEPEAETAVADEGEGEGSGNGWSFGGLVKTFASRSESVIGGYRRDLEDLGSGLRVETAALRAAAARAAAVLPGALEAGASAASERLESVGQAVDDLGAAAAVLLSQANVALQSAEADGEDGDGSSRPSDASASGASWRASLSTKKYTRFEAQVLALRADPTTFTEEPEDAEGFARWRGSFSVDEMKNEIETVLQESPGLESFVERLVPSVVDYEMFWCRYFFAVDKLKQAEDVRNKLVSRAMSKDDDEELSWDVDDDDDDNNTVDHKEDANSMGKNKEEQVTDPVSHETEGTGKQEAVVEKDSARDKDAALGAAKDAKVESNGEASTPKSSDGSGREEKAEAGDSSKESDFSVVSLPSAQEEEVSWEEIEDIGDPDEKKGASPWSSTASKVEDLRKRLNSVEDDEDLSWDIDEPPELLLGSTKYVPAVDTWSVGLLASLWKAYIASEERDWPVVGRK</sequence>
<keyword evidence="4" id="KW-1185">Reference proteome</keyword>
<reference evidence="3 4" key="1">
    <citation type="journal article" date="2019" name="Sci. Rep.">
        <title>A high-quality genome of Eragrostis curvula grass provides insights into Poaceae evolution and supports new strategies to enhance forage quality.</title>
        <authorList>
            <person name="Carballo J."/>
            <person name="Santos B.A.C.M."/>
            <person name="Zappacosta D."/>
            <person name="Garbus I."/>
            <person name="Selva J.P."/>
            <person name="Gallo C.A."/>
            <person name="Diaz A."/>
            <person name="Albertini E."/>
            <person name="Caccamo M."/>
            <person name="Echenique V."/>
        </authorList>
    </citation>
    <scope>NUCLEOTIDE SEQUENCE [LARGE SCALE GENOMIC DNA]</scope>
    <source>
        <strain evidence="4">cv. Victoria</strain>
        <tissue evidence="3">Leaf</tissue>
    </source>
</reference>
<evidence type="ECO:0000313" key="4">
    <source>
        <dbReference type="Proteomes" id="UP000324897"/>
    </source>
</evidence>
<feature type="compositionally biased region" description="Acidic residues" evidence="1">
    <location>
        <begin position="544"/>
        <end position="558"/>
    </location>
</feature>
<dbReference type="PROSITE" id="PS50858">
    <property type="entry name" value="BSD"/>
    <property type="match status" value="1"/>
</dbReference>
<feature type="compositionally biased region" description="Basic and acidic residues" evidence="1">
    <location>
        <begin position="447"/>
        <end position="505"/>
    </location>
</feature>
<feature type="domain" description="BSD" evidence="2">
    <location>
        <begin position="360"/>
        <end position="412"/>
    </location>
</feature>